<sequence length="410" mass="42690">MGNLVPSDELYSHNPRKAYDRQNWAALFGDSRPLAGASLSPPPSSRSLHASPRSAPSSSSSALPLLLLLRLLRRVCVCVFAEAAAAAAAAGPPLAAAAEAGGFCAAAPGRALGAPSPASPAGQPVRPPAAAPAPADLPAAAMAEKAGRRLRLLAGLLALAVALLSGRGYADDLDFNLEDALSDDISTKRPTHKPPKIPSGGTEDIDLLDFDTPPERTTKPAKGTVGPYTRKQDDGHWNVQHTTTTKQPKTPKPPPKKIPAKDPMDFDLSDALDDQNDGQGGGRPNVNPGGRDLSDSDLEDILDQYQPDKKKGGGGVSGGGDSNYNDGALVETGTIAGIVSGLAMALIGAVSSYISYQQKKFCFSIQQGLNAEYVKGENMEAVVTEEPQVKYSVLEPQSTEPPPPQENAKV</sequence>
<evidence type="ECO:0000256" key="5">
    <source>
        <dbReference type="ARBA" id="ARBA00022729"/>
    </source>
</evidence>
<dbReference type="InterPro" id="IPR022078">
    <property type="entry name" value="CD99L2"/>
</dbReference>
<keyword evidence="5" id="KW-0732">Signal</keyword>
<reference evidence="15" key="1">
    <citation type="submission" date="2025-08" db="UniProtKB">
        <authorList>
            <consortium name="RefSeq"/>
        </authorList>
    </citation>
    <scope>IDENTIFICATION</scope>
</reference>
<feature type="region of interest" description="Disordered" evidence="12">
    <location>
        <begin position="35"/>
        <end position="60"/>
    </location>
</feature>
<dbReference type="PANTHER" id="PTHR15076:SF12">
    <property type="entry name" value="CD99 ANTIGEN-LIKE PROTEIN 2"/>
    <property type="match status" value="1"/>
</dbReference>
<comment type="similarity">
    <text evidence="2">Belongs to the CD99 family.</text>
</comment>
<evidence type="ECO:0000256" key="8">
    <source>
        <dbReference type="ARBA" id="ARBA00022989"/>
    </source>
</evidence>
<feature type="transmembrane region" description="Helical" evidence="13">
    <location>
        <begin position="335"/>
        <end position="356"/>
    </location>
</feature>
<keyword evidence="4 13" id="KW-0812">Transmembrane</keyword>
<keyword evidence="14" id="KW-1185">Reference proteome</keyword>
<feature type="compositionally biased region" description="Acidic residues" evidence="12">
    <location>
        <begin position="265"/>
        <end position="276"/>
    </location>
</feature>
<name>A0ABM5EWC2_9SAUR</name>
<keyword evidence="8 13" id="KW-1133">Transmembrane helix</keyword>
<keyword evidence="9 13" id="KW-0472">Membrane</keyword>
<dbReference type="Pfam" id="PF12301">
    <property type="entry name" value="CD99L2"/>
    <property type="match status" value="1"/>
</dbReference>
<evidence type="ECO:0000256" key="7">
    <source>
        <dbReference type="ARBA" id="ARBA00022949"/>
    </source>
</evidence>
<evidence type="ECO:0000256" key="10">
    <source>
        <dbReference type="ARBA" id="ARBA00037814"/>
    </source>
</evidence>
<feature type="region of interest" description="Disordered" evidence="12">
    <location>
        <begin position="185"/>
        <end position="296"/>
    </location>
</feature>
<comment type="subcellular location">
    <subcellularLocation>
        <location evidence="1">Cell junction</location>
    </subcellularLocation>
    <subcellularLocation>
        <location evidence="10">Cell membrane</location>
        <topology evidence="10">Single-pass type I membrane protein</topology>
        <orientation evidence="10">Extracellular side</orientation>
    </subcellularLocation>
</comment>
<feature type="compositionally biased region" description="Low complexity" evidence="12">
    <location>
        <begin position="113"/>
        <end position="124"/>
    </location>
</feature>
<evidence type="ECO:0000256" key="11">
    <source>
        <dbReference type="ARBA" id="ARBA00040427"/>
    </source>
</evidence>
<keyword evidence="6" id="KW-0130">Cell adhesion</keyword>
<evidence type="ECO:0000256" key="3">
    <source>
        <dbReference type="ARBA" id="ARBA00022475"/>
    </source>
</evidence>
<gene>
    <name evidence="15" type="primary">CD99L2</name>
</gene>
<evidence type="ECO:0000313" key="15">
    <source>
        <dbReference type="RefSeq" id="XP_072837451.1"/>
    </source>
</evidence>
<dbReference type="GeneID" id="110082979"/>
<dbReference type="RefSeq" id="XP_072837451.1">
    <property type="nucleotide sequence ID" value="XM_072981350.1"/>
</dbReference>
<evidence type="ECO:0000256" key="1">
    <source>
        <dbReference type="ARBA" id="ARBA00004282"/>
    </source>
</evidence>
<dbReference type="Proteomes" id="UP001652642">
    <property type="component" value="Chromosome 11"/>
</dbReference>
<accession>A0ABM5EWC2</accession>
<evidence type="ECO:0000256" key="9">
    <source>
        <dbReference type="ARBA" id="ARBA00023136"/>
    </source>
</evidence>
<evidence type="ECO:0000256" key="13">
    <source>
        <dbReference type="SAM" id="Phobius"/>
    </source>
</evidence>
<evidence type="ECO:0000256" key="12">
    <source>
        <dbReference type="SAM" id="MobiDB-lite"/>
    </source>
</evidence>
<evidence type="ECO:0000256" key="6">
    <source>
        <dbReference type="ARBA" id="ARBA00022889"/>
    </source>
</evidence>
<keyword evidence="3" id="KW-1003">Cell membrane</keyword>
<feature type="region of interest" description="Disordered" evidence="12">
    <location>
        <begin position="113"/>
        <end position="133"/>
    </location>
</feature>
<evidence type="ECO:0000313" key="14">
    <source>
        <dbReference type="Proteomes" id="UP001652642"/>
    </source>
</evidence>
<feature type="compositionally biased region" description="Pro residues" evidence="12">
    <location>
        <begin position="399"/>
        <end position="410"/>
    </location>
</feature>
<keyword evidence="7" id="KW-0965">Cell junction</keyword>
<protein>
    <recommendedName>
        <fullName evidence="11">CD99 antigen-like protein 2</fullName>
    </recommendedName>
</protein>
<dbReference type="PANTHER" id="PTHR15076">
    <property type="entry name" value="CD99/MIC2 PROTEIN RELATED"/>
    <property type="match status" value="1"/>
</dbReference>
<evidence type="ECO:0000256" key="4">
    <source>
        <dbReference type="ARBA" id="ARBA00022692"/>
    </source>
</evidence>
<feature type="region of interest" description="Disordered" evidence="12">
    <location>
        <begin position="391"/>
        <end position="410"/>
    </location>
</feature>
<organism evidence="14 15">
    <name type="scientific">Pogona vitticeps</name>
    <name type="common">central bearded dragon</name>
    <dbReference type="NCBI Taxonomy" id="103695"/>
    <lineage>
        <taxon>Eukaryota</taxon>
        <taxon>Metazoa</taxon>
        <taxon>Chordata</taxon>
        <taxon>Craniata</taxon>
        <taxon>Vertebrata</taxon>
        <taxon>Euteleostomi</taxon>
        <taxon>Lepidosauria</taxon>
        <taxon>Squamata</taxon>
        <taxon>Bifurcata</taxon>
        <taxon>Unidentata</taxon>
        <taxon>Episquamata</taxon>
        <taxon>Toxicofera</taxon>
        <taxon>Iguania</taxon>
        <taxon>Acrodonta</taxon>
        <taxon>Agamidae</taxon>
        <taxon>Amphibolurinae</taxon>
        <taxon>Pogona</taxon>
    </lineage>
</organism>
<evidence type="ECO:0000256" key="2">
    <source>
        <dbReference type="ARBA" id="ARBA00008763"/>
    </source>
</evidence>
<proteinExistence type="inferred from homology"/>